<evidence type="ECO:0000259" key="2">
    <source>
        <dbReference type="Pfam" id="PF22886"/>
    </source>
</evidence>
<accession>A0A4V2SMP8</accession>
<dbReference type="Proteomes" id="UP000294564">
    <property type="component" value="Unassembled WGS sequence"/>
</dbReference>
<dbReference type="AlphaFoldDB" id="A0A4V2SMP8"/>
<evidence type="ECO:0000313" key="3">
    <source>
        <dbReference type="EMBL" id="TCP28126.1"/>
    </source>
</evidence>
<protein>
    <submittedName>
        <fullName evidence="3">Uncharacterized protein</fullName>
    </submittedName>
</protein>
<dbReference type="EMBL" id="SLXM01000001">
    <property type="protein sequence ID" value="TCP28126.1"/>
    <property type="molecule type" value="Genomic_DNA"/>
</dbReference>
<dbReference type="OrthoDB" id="1151029at2"/>
<evidence type="ECO:0000259" key="1">
    <source>
        <dbReference type="Pfam" id="PF10020"/>
    </source>
</evidence>
<comment type="caution">
    <text evidence="3">The sequence shown here is derived from an EMBL/GenBank/DDBJ whole genome shotgun (WGS) entry which is preliminary data.</text>
</comment>
<keyword evidence="4" id="KW-1185">Reference proteome</keyword>
<dbReference type="Pfam" id="PF10020">
    <property type="entry name" value="DUF2262"/>
    <property type="match status" value="1"/>
</dbReference>
<reference evidence="3 4" key="1">
    <citation type="submission" date="2019-03" db="EMBL/GenBank/DDBJ databases">
        <title>Genomic Encyclopedia of Type Strains, Phase IV (KMG-IV): sequencing the most valuable type-strain genomes for metagenomic binning, comparative biology and taxonomic classification.</title>
        <authorList>
            <person name="Goeker M."/>
        </authorList>
    </citation>
    <scope>NUCLEOTIDE SEQUENCE [LARGE SCALE GENOMIC DNA]</scope>
    <source>
        <strain evidence="3 4">DSM 14836</strain>
    </source>
</reference>
<gene>
    <name evidence="3" type="ORF">EV195_101286</name>
</gene>
<sequence length="259" mass="29813">MFSKLKSFFKSSKGDTFIGLIDELGASTSNQKDSCTVAFNFCAYINNEGEVIEEEIRVSKDFPDKNKRIKGLNSLSIVKIKGEKTTYYERDLIQLFSVVETDSKNNELNKILQERLKPVIFKSSYFGDFILDRGLNWFETTTKWLDSEISISLSVETVEASEIEKYAVELFKNQESWHTKFINKIISDLLETKNECWLSDNEEPLNAREFKQKIVIESITFHEDGDFDVWFKDGGTFWGHHISIFCNLNGEIGEATING</sequence>
<evidence type="ECO:0000313" key="4">
    <source>
        <dbReference type="Proteomes" id="UP000294564"/>
    </source>
</evidence>
<dbReference type="InterPro" id="IPR054286">
    <property type="entry name" value="DUF7021"/>
</dbReference>
<organism evidence="3 4">
    <name type="scientific">Tenacibaculum skagerrakense</name>
    <dbReference type="NCBI Taxonomy" id="186571"/>
    <lineage>
        <taxon>Bacteria</taxon>
        <taxon>Pseudomonadati</taxon>
        <taxon>Bacteroidota</taxon>
        <taxon>Flavobacteriia</taxon>
        <taxon>Flavobacteriales</taxon>
        <taxon>Flavobacteriaceae</taxon>
        <taxon>Tenacibaculum</taxon>
    </lineage>
</organism>
<name>A0A4V2SMP8_9FLAO</name>
<feature type="domain" description="DUF7021" evidence="2">
    <location>
        <begin position="22"/>
        <end position="114"/>
    </location>
</feature>
<dbReference type="RefSeq" id="WP_132791862.1">
    <property type="nucleotide sequence ID" value="NZ_SLXM01000001.1"/>
</dbReference>
<dbReference type="Pfam" id="PF22886">
    <property type="entry name" value="DUF7021"/>
    <property type="match status" value="1"/>
</dbReference>
<proteinExistence type="predicted"/>
<dbReference type="InterPro" id="IPR019260">
    <property type="entry name" value="DUF2262"/>
</dbReference>
<feature type="domain" description="DUF2262" evidence="1">
    <location>
        <begin position="125"/>
        <end position="257"/>
    </location>
</feature>